<keyword evidence="3 10" id="KW-0067">ATP-binding</keyword>
<keyword evidence="2 10" id="KW-0547">Nucleotide-binding</keyword>
<dbReference type="InterPro" id="IPR005935">
    <property type="entry name" value="Mev_decarb"/>
</dbReference>
<dbReference type="GO" id="GO:0005524">
    <property type="term" value="F:ATP binding"/>
    <property type="evidence" value="ECO:0007669"/>
    <property type="project" value="UniProtKB-UniRule"/>
</dbReference>
<evidence type="ECO:0000256" key="9">
    <source>
        <dbReference type="ARBA" id="ARBA00023239"/>
    </source>
</evidence>
<keyword evidence="14" id="KW-1185">Reference proteome</keyword>
<evidence type="ECO:0000256" key="2">
    <source>
        <dbReference type="ARBA" id="ARBA00022741"/>
    </source>
</evidence>
<dbReference type="GO" id="GO:0016126">
    <property type="term" value="P:sterol biosynthetic process"/>
    <property type="evidence" value="ECO:0007669"/>
    <property type="project" value="UniProtKB-KW"/>
</dbReference>
<feature type="domain" description="Diphosphomevalonate decarboxylase-like N-terminal" evidence="12">
    <location>
        <begin position="1"/>
        <end position="66"/>
    </location>
</feature>
<dbReference type="InterPro" id="IPR020568">
    <property type="entry name" value="Ribosomal_Su5_D2-typ_SF"/>
</dbReference>
<dbReference type="Proteomes" id="UP000008312">
    <property type="component" value="Unassembled WGS sequence"/>
</dbReference>
<name>D8M2G3_BLAHO</name>
<feature type="domain" description="Mvd1 C-terminal" evidence="11">
    <location>
        <begin position="81"/>
        <end position="259"/>
    </location>
</feature>
<dbReference type="PANTHER" id="PTHR10977">
    <property type="entry name" value="DIPHOSPHOMEVALONATE DECARBOXYLASE"/>
    <property type="match status" value="1"/>
</dbReference>
<dbReference type="EMBL" id="FN668649">
    <property type="protein sequence ID" value="CBK22252.2"/>
    <property type="molecule type" value="Genomic_DNA"/>
</dbReference>
<accession>D8M2G3</accession>
<comment type="similarity">
    <text evidence="10">Belongs to the diphosphomevalonate decarboxylase family.</text>
</comment>
<dbReference type="SUPFAM" id="SSF55060">
    <property type="entry name" value="GHMP Kinase, C-terminal domain"/>
    <property type="match status" value="1"/>
</dbReference>
<evidence type="ECO:0000256" key="8">
    <source>
        <dbReference type="ARBA" id="ARBA00023221"/>
    </source>
</evidence>
<dbReference type="SUPFAM" id="SSF54211">
    <property type="entry name" value="Ribosomal protein S5 domain 2-like"/>
    <property type="match status" value="1"/>
</dbReference>
<dbReference type="GO" id="GO:0005829">
    <property type="term" value="C:cytosol"/>
    <property type="evidence" value="ECO:0007669"/>
    <property type="project" value="TreeGrafter"/>
</dbReference>
<keyword evidence="5" id="KW-0756">Sterol biosynthesis</keyword>
<evidence type="ECO:0000256" key="1">
    <source>
        <dbReference type="ARBA" id="ARBA00022516"/>
    </source>
</evidence>
<protein>
    <recommendedName>
        <fullName evidence="10">Diphosphomevalonate decarboxylase</fullName>
        <ecNumber evidence="10">4.1.1.33</ecNumber>
    </recommendedName>
</protein>
<dbReference type="GeneID" id="24919488"/>
<dbReference type="AlphaFoldDB" id="D8M2G3"/>
<keyword evidence="1" id="KW-0444">Lipid biosynthesis</keyword>
<dbReference type="EC" id="4.1.1.33" evidence="10"/>
<reference evidence="13" key="1">
    <citation type="submission" date="2010-02" db="EMBL/GenBank/DDBJ databases">
        <title>Sequencing and annotation of the Blastocystis hominis genome.</title>
        <authorList>
            <person name="Wincker P."/>
        </authorList>
    </citation>
    <scope>NUCLEOTIDE SEQUENCE</scope>
    <source>
        <strain evidence="13">Singapore isolate B</strain>
    </source>
</reference>
<gene>
    <name evidence="13" type="ORF">GSBLH_T00002308001</name>
</gene>
<evidence type="ECO:0000256" key="10">
    <source>
        <dbReference type="PIRNR" id="PIRNR015950"/>
    </source>
</evidence>
<evidence type="ECO:0000256" key="3">
    <source>
        <dbReference type="ARBA" id="ARBA00022840"/>
    </source>
</evidence>
<evidence type="ECO:0000256" key="7">
    <source>
        <dbReference type="ARBA" id="ARBA00023166"/>
    </source>
</evidence>
<evidence type="ECO:0000313" key="14">
    <source>
        <dbReference type="Proteomes" id="UP000008312"/>
    </source>
</evidence>
<dbReference type="InterPro" id="IPR053859">
    <property type="entry name" value="MVD-like_N"/>
</dbReference>
<dbReference type="PANTHER" id="PTHR10977:SF3">
    <property type="entry name" value="DIPHOSPHOMEVALONATE DECARBOXYLASE"/>
    <property type="match status" value="1"/>
</dbReference>
<evidence type="ECO:0000313" key="13">
    <source>
        <dbReference type="EMBL" id="CBK22252.2"/>
    </source>
</evidence>
<dbReference type="InParanoid" id="D8M2G3"/>
<keyword evidence="9 10" id="KW-0456">Lyase</keyword>
<dbReference type="InterPro" id="IPR014721">
    <property type="entry name" value="Ribsml_uS5_D2-typ_fold_subgr"/>
</dbReference>
<dbReference type="Pfam" id="PF18376">
    <property type="entry name" value="MDD_C"/>
    <property type="match status" value="1"/>
</dbReference>
<sequence length="280" mass="30808">MASSASGLACLTKCLSAVYGVLTSPEEETILNSITRQASGSACRSLYGGLVKWDKGSREDGLDSIAHQVLPSDSWPEFRIAVCIVSESRKSVGSTEGMNRCVETSPLMRVRYTDLVENRIAEAIKAFSMHDFGALGEIIMQESDDLHAICAAAEPSIVYLSNQSQFIIKLVRAINSFMNQTIIAYSFDAGSNAFLFFEEKHSSFIASIVRSLLSPIHFVSSTKEIESSALSEAFLNQWNEGSISIASFLVTEIGMGPERLQSLVFSNKHDKKTMKRVWEH</sequence>
<keyword evidence="4" id="KW-0752">Steroid biosynthesis</keyword>
<evidence type="ECO:0000259" key="11">
    <source>
        <dbReference type="Pfam" id="PF18376"/>
    </source>
</evidence>
<proteinExistence type="inferred from homology"/>
<evidence type="ECO:0000256" key="4">
    <source>
        <dbReference type="ARBA" id="ARBA00022955"/>
    </source>
</evidence>
<evidence type="ECO:0000256" key="6">
    <source>
        <dbReference type="ARBA" id="ARBA00023098"/>
    </source>
</evidence>
<evidence type="ECO:0000256" key="5">
    <source>
        <dbReference type="ARBA" id="ARBA00023011"/>
    </source>
</evidence>
<keyword evidence="7" id="KW-1207">Sterol metabolism</keyword>
<keyword evidence="6 10" id="KW-0443">Lipid metabolism</keyword>
<dbReference type="InterPro" id="IPR036554">
    <property type="entry name" value="GHMP_kinase_C_sf"/>
</dbReference>
<dbReference type="GO" id="GO:0019287">
    <property type="term" value="P:isopentenyl diphosphate biosynthetic process, mevalonate pathway"/>
    <property type="evidence" value="ECO:0007669"/>
    <property type="project" value="TreeGrafter"/>
</dbReference>
<dbReference type="GO" id="GO:0004163">
    <property type="term" value="F:diphosphomevalonate decarboxylase activity"/>
    <property type="evidence" value="ECO:0007669"/>
    <property type="project" value="UniProtKB-EC"/>
</dbReference>
<dbReference type="OrthoDB" id="10253702at2759"/>
<dbReference type="Gene3D" id="3.30.70.890">
    <property type="entry name" value="GHMP kinase, C-terminal domain"/>
    <property type="match status" value="1"/>
</dbReference>
<dbReference type="Gene3D" id="3.30.230.10">
    <property type="match status" value="1"/>
</dbReference>
<evidence type="ECO:0000259" key="12">
    <source>
        <dbReference type="Pfam" id="PF22700"/>
    </source>
</evidence>
<dbReference type="PIRSF" id="PIRSF015950">
    <property type="entry name" value="Mev_P_decrbx"/>
    <property type="match status" value="1"/>
</dbReference>
<dbReference type="RefSeq" id="XP_012896300.1">
    <property type="nucleotide sequence ID" value="XM_013040846.1"/>
</dbReference>
<organism evidence="13">
    <name type="scientific">Blastocystis hominis</name>
    <dbReference type="NCBI Taxonomy" id="12968"/>
    <lineage>
        <taxon>Eukaryota</taxon>
        <taxon>Sar</taxon>
        <taxon>Stramenopiles</taxon>
        <taxon>Bigyra</taxon>
        <taxon>Opalozoa</taxon>
        <taxon>Opalinata</taxon>
        <taxon>Blastocystidae</taxon>
        <taxon>Blastocystis</taxon>
    </lineage>
</organism>
<comment type="catalytic activity">
    <reaction evidence="10">
        <text>(R)-5-diphosphomevalonate + ATP = isopentenyl diphosphate + ADP + phosphate + CO2</text>
        <dbReference type="Rhea" id="RHEA:23732"/>
        <dbReference type="ChEBI" id="CHEBI:16526"/>
        <dbReference type="ChEBI" id="CHEBI:30616"/>
        <dbReference type="ChEBI" id="CHEBI:43474"/>
        <dbReference type="ChEBI" id="CHEBI:57557"/>
        <dbReference type="ChEBI" id="CHEBI:128769"/>
        <dbReference type="ChEBI" id="CHEBI:456216"/>
        <dbReference type="EC" id="4.1.1.33"/>
    </reaction>
</comment>
<dbReference type="InterPro" id="IPR041431">
    <property type="entry name" value="Mvd1_C"/>
</dbReference>
<keyword evidence="8" id="KW-0753">Steroid metabolism</keyword>
<dbReference type="Pfam" id="PF22700">
    <property type="entry name" value="MVD-like_N"/>
    <property type="match status" value="1"/>
</dbReference>